<keyword evidence="2" id="KW-1185">Reference proteome</keyword>
<accession>A0A0M3QG00</accession>
<dbReference type="RefSeq" id="WP_053551159.1">
    <property type="nucleotide sequence ID" value="NZ_CP010802.1"/>
</dbReference>
<name>A0A0M3QG00_9BACT</name>
<evidence type="ECO:0000313" key="1">
    <source>
        <dbReference type="EMBL" id="ALC17129.1"/>
    </source>
</evidence>
<reference evidence="1 2" key="1">
    <citation type="submission" date="2015-07" db="EMBL/GenBank/DDBJ databases">
        <title>Isolation and Genomic Characterization of a Novel Halophilic Metal-Reducing Deltaproteobacterium from the Deep Subsurface.</title>
        <authorList>
            <person name="Badalamenti J.P."/>
            <person name="Summers Z.M."/>
            <person name="Gralnick J.A."/>
            <person name="Bond D.R."/>
        </authorList>
    </citation>
    <scope>NUCLEOTIDE SEQUENCE [LARGE SCALE GENOMIC DNA]</scope>
    <source>
        <strain evidence="1 2">WTL</strain>
    </source>
</reference>
<dbReference type="EMBL" id="CP010802">
    <property type="protein sequence ID" value="ALC17129.1"/>
    <property type="molecule type" value="Genomic_DNA"/>
</dbReference>
<proteinExistence type="predicted"/>
<dbReference type="KEGG" id="des:DSOUD_2368"/>
<sequence length="74" mass="8352">MRLTEEEKAELQALASAPGLRSDLARLRKSHRDDFMVDGVVDSERVTEALTAYSEFVGGGSRPRRIFVERVMKL</sequence>
<dbReference type="PATRIC" id="fig|1603606.3.peg.2567"/>
<evidence type="ECO:0000313" key="2">
    <source>
        <dbReference type="Proteomes" id="UP000057158"/>
    </source>
</evidence>
<dbReference type="AlphaFoldDB" id="A0A0M3QG00"/>
<protein>
    <submittedName>
        <fullName evidence="1">Uncharacterized protein</fullName>
    </submittedName>
</protein>
<gene>
    <name evidence="1" type="ORF">DSOUD_2368</name>
</gene>
<dbReference type="Proteomes" id="UP000057158">
    <property type="component" value="Chromosome"/>
</dbReference>
<organism evidence="1 2">
    <name type="scientific">Desulfuromonas soudanensis</name>
    <dbReference type="NCBI Taxonomy" id="1603606"/>
    <lineage>
        <taxon>Bacteria</taxon>
        <taxon>Pseudomonadati</taxon>
        <taxon>Thermodesulfobacteriota</taxon>
        <taxon>Desulfuromonadia</taxon>
        <taxon>Desulfuromonadales</taxon>
        <taxon>Desulfuromonadaceae</taxon>
        <taxon>Desulfuromonas</taxon>
    </lineage>
</organism>
<dbReference type="STRING" id="1603606.DSOUD_2368"/>
<dbReference type="OrthoDB" id="9813133at2"/>